<dbReference type="PROSITE" id="PS50994">
    <property type="entry name" value="INTEGRASE"/>
    <property type="match status" value="1"/>
</dbReference>
<dbReference type="SUPFAM" id="SSF53098">
    <property type="entry name" value="Ribonuclease H-like"/>
    <property type="match status" value="1"/>
</dbReference>
<dbReference type="AlphaFoldDB" id="A0A183GN26"/>
<dbReference type="WBParaSite" id="HPBE_0002409601-mRNA-1">
    <property type="protein sequence ID" value="HPBE_0002409601-mRNA-1"/>
    <property type="gene ID" value="HPBE_0002409601"/>
</dbReference>
<dbReference type="Proteomes" id="UP000050761">
    <property type="component" value="Unassembled WGS sequence"/>
</dbReference>
<proteinExistence type="predicted"/>
<accession>A0A183GN26</accession>
<accession>A0A3P8DGT3</accession>
<evidence type="ECO:0000313" key="4">
    <source>
        <dbReference type="WBParaSite" id="HPBE_0002409601-mRNA-1"/>
    </source>
</evidence>
<dbReference type="InterPro" id="IPR036397">
    <property type="entry name" value="RNaseH_sf"/>
</dbReference>
<protein>
    <submittedName>
        <fullName evidence="4">Integrase catalytic domain-containing protein</fullName>
    </submittedName>
</protein>
<feature type="domain" description="Integrase catalytic" evidence="1">
    <location>
        <begin position="1"/>
        <end position="140"/>
    </location>
</feature>
<dbReference type="GO" id="GO:0003676">
    <property type="term" value="F:nucleic acid binding"/>
    <property type="evidence" value="ECO:0007669"/>
    <property type="project" value="InterPro"/>
</dbReference>
<dbReference type="EMBL" id="UZAH01035837">
    <property type="protein sequence ID" value="VDP42821.1"/>
    <property type="molecule type" value="Genomic_DNA"/>
</dbReference>
<dbReference type="GO" id="GO:0015074">
    <property type="term" value="P:DNA integration"/>
    <property type="evidence" value="ECO:0007669"/>
    <property type="project" value="InterPro"/>
</dbReference>
<reference evidence="2 3" key="1">
    <citation type="submission" date="2018-11" db="EMBL/GenBank/DDBJ databases">
        <authorList>
            <consortium name="Pathogen Informatics"/>
        </authorList>
    </citation>
    <scope>NUCLEOTIDE SEQUENCE [LARGE SCALE GENOMIC DNA]</scope>
</reference>
<evidence type="ECO:0000313" key="2">
    <source>
        <dbReference type="EMBL" id="VDP42821.1"/>
    </source>
</evidence>
<dbReference type="OrthoDB" id="5862077at2759"/>
<gene>
    <name evidence="2" type="ORF">HPBE_LOCUS24095</name>
</gene>
<dbReference type="PANTHER" id="PTHR47331">
    <property type="entry name" value="PHD-TYPE DOMAIN-CONTAINING PROTEIN"/>
    <property type="match status" value="1"/>
</dbReference>
<organism evidence="3 4">
    <name type="scientific">Heligmosomoides polygyrus</name>
    <name type="common">Parasitic roundworm</name>
    <dbReference type="NCBI Taxonomy" id="6339"/>
    <lineage>
        <taxon>Eukaryota</taxon>
        <taxon>Metazoa</taxon>
        <taxon>Ecdysozoa</taxon>
        <taxon>Nematoda</taxon>
        <taxon>Chromadorea</taxon>
        <taxon>Rhabditida</taxon>
        <taxon>Rhabditina</taxon>
        <taxon>Rhabditomorpha</taxon>
        <taxon>Strongyloidea</taxon>
        <taxon>Heligmosomidae</taxon>
        <taxon>Heligmosomoides</taxon>
    </lineage>
</organism>
<reference evidence="4" key="2">
    <citation type="submission" date="2019-09" db="UniProtKB">
        <authorList>
            <consortium name="WormBaseParasite"/>
        </authorList>
    </citation>
    <scope>IDENTIFICATION</scope>
</reference>
<keyword evidence="3" id="KW-1185">Reference proteome</keyword>
<evidence type="ECO:0000259" key="1">
    <source>
        <dbReference type="PROSITE" id="PS50994"/>
    </source>
</evidence>
<sequence length="170" mass="19714">MSTTTVLHTLRRFFARRGVPAMIISDNGPAFLLGDESLKAAVAKISNDAVLAKTMATKGIVWKTITPYAPWQGAFYERLIKSIKQSLYKVINGHVLEREILETLLTEIEGSLNTRPLTYQEERWKDSPILRPIDFIQRDMIVTYPLEYIREDDEEEEYLPQEEIVRLRTR</sequence>
<evidence type="ECO:0000313" key="3">
    <source>
        <dbReference type="Proteomes" id="UP000050761"/>
    </source>
</evidence>
<name>A0A183GN26_HELPZ</name>
<dbReference type="InterPro" id="IPR012337">
    <property type="entry name" value="RNaseH-like_sf"/>
</dbReference>
<dbReference type="InterPro" id="IPR001584">
    <property type="entry name" value="Integrase_cat-core"/>
</dbReference>
<dbReference type="Gene3D" id="3.30.420.10">
    <property type="entry name" value="Ribonuclease H-like superfamily/Ribonuclease H"/>
    <property type="match status" value="1"/>
</dbReference>